<dbReference type="OrthoDB" id="3059771at2759"/>
<accession>A0A8K0UGQ9</accession>
<organism evidence="2 3">
    <name type="scientific">Cristinia sonorae</name>
    <dbReference type="NCBI Taxonomy" id="1940300"/>
    <lineage>
        <taxon>Eukaryota</taxon>
        <taxon>Fungi</taxon>
        <taxon>Dikarya</taxon>
        <taxon>Basidiomycota</taxon>
        <taxon>Agaricomycotina</taxon>
        <taxon>Agaricomycetes</taxon>
        <taxon>Agaricomycetidae</taxon>
        <taxon>Agaricales</taxon>
        <taxon>Pleurotineae</taxon>
        <taxon>Stephanosporaceae</taxon>
        <taxon>Cristinia</taxon>
    </lineage>
</organism>
<evidence type="ECO:0000256" key="1">
    <source>
        <dbReference type="SAM" id="MobiDB-lite"/>
    </source>
</evidence>
<feature type="region of interest" description="Disordered" evidence="1">
    <location>
        <begin position="25"/>
        <end position="70"/>
    </location>
</feature>
<gene>
    <name evidence="2" type="ORF">BXZ70DRAFT_953103</name>
</gene>
<evidence type="ECO:0000313" key="2">
    <source>
        <dbReference type="EMBL" id="KAH8091338.1"/>
    </source>
</evidence>
<reference evidence="2" key="1">
    <citation type="journal article" date="2021" name="New Phytol.">
        <title>Evolutionary innovations through gain and loss of genes in the ectomycorrhizal Boletales.</title>
        <authorList>
            <person name="Wu G."/>
            <person name="Miyauchi S."/>
            <person name="Morin E."/>
            <person name="Kuo A."/>
            <person name="Drula E."/>
            <person name="Varga T."/>
            <person name="Kohler A."/>
            <person name="Feng B."/>
            <person name="Cao Y."/>
            <person name="Lipzen A."/>
            <person name="Daum C."/>
            <person name="Hundley H."/>
            <person name="Pangilinan J."/>
            <person name="Johnson J."/>
            <person name="Barry K."/>
            <person name="LaButti K."/>
            <person name="Ng V."/>
            <person name="Ahrendt S."/>
            <person name="Min B."/>
            <person name="Choi I.G."/>
            <person name="Park H."/>
            <person name="Plett J.M."/>
            <person name="Magnuson J."/>
            <person name="Spatafora J.W."/>
            <person name="Nagy L.G."/>
            <person name="Henrissat B."/>
            <person name="Grigoriev I.V."/>
            <person name="Yang Z.L."/>
            <person name="Xu J."/>
            <person name="Martin F.M."/>
        </authorList>
    </citation>
    <scope>NUCLEOTIDE SEQUENCE</scope>
    <source>
        <strain evidence="2">KKN 215</strain>
    </source>
</reference>
<comment type="caution">
    <text evidence="2">The sequence shown here is derived from an EMBL/GenBank/DDBJ whole genome shotgun (WGS) entry which is preliminary data.</text>
</comment>
<feature type="compositionally biased region" description="Low complexity" evidence="1">
    <location>
        <begin position="231"/>
        <end position="250"/>
    </location>
</feature>
<feature type="region of interest" description="Disordered" evidence="1">
    <location>
        <begin position="298"/>
        <end position="328"/>
    </location>
</feature>
<evidence type="ECO:0000313" key="3">
    <source>
        <dbReference type="Proteomes" id="UP000813824"/>
    </source>
</evidence>
<feature type="compositionally biased region" description="Low complexity" evidence="1">
    <location>
        <begin position="29"/>
        <end position="49"/>
    </location>
</feature>
<proteinExistence type="predicted"/>
<dbReference type="Proteomes" id="UP000813824">
    <property type="component" value="Unassembled WGS sequence"/>
</dbReference>
<protein>
    <submittedName>
        <fullName evidence="2">Uncharacterized protein</fullName>
    </submittedName>
</protein>
<feature type="compositionally biased region" description="Acidic residues" evidence="1">
    <location>
        <begin position="308"/>
        <end position="317"/>
    </location>
</feature>
<sequence>MSQVKEDSPISSGLKLRLRDIFSPKPRVTPSHFSTSHPPSGSTSSTPLPSRIPIRKKRSFRDVAEDESDKSSIYRARIRQRVDSTSSIVTVRGEKVISKKSSSDSVKTICERKEKLHRTPSSLSISLNPGQATPARAVLTRTTSHNQVEAPSSPIQEKRSVLPFPTKRLASLNAPARTGTSRHTAGRASIDVSSTTISARESHALKRARSSRSLSASFVKDAVAATQTARPSASASPPALSLPEALQSPLSPQDDMLRQVLEYVVNESEDDDADALEYTLRRSPTIADFTSPTCSSTFSVPDSSLPEIPDDEDEEEISVPRRDPPQFGERVFYPPKRPSRSHLDRFDIKVQPFSKHVALWDLKAGDVYAWPALLCITDNHLDYTDIEGPPVKYVELNFSNIDDTSVQASSSPSSSATHDYHVTYDGLHVETDVPHKLLCLDPEGGIGVEGRWVRGPFTDESHISSARLELPPSFTCTASWATRIFVPIPASLFKGRECRYFKLKAKVGFEGWDGRTTVAHSGTVKVSIEHLKKEVHMDGRRASLDQ</sequence>
<keyword evidence="3" id="KW-1185">Reference proteome</keyword>
<dbReference type="AlphaFoldDB" id="A0A8K0UGQ9"/>
<feature type="region of interest" description="Disordered" evidence="1">
    <location>
        <begin position="229"/>
        <end position="250"/>
    </location>
</feature>
<dbReference type="EMBL" id="JAEVFJ010000036">
    <property type="protein sequence ID" value="KAH8091338.1"/>
    <property type="molecule type" value="Genomic_DNA"/>
</dbReference>
<name>A0A8K0UGQ9_9AGAR</name>